<name>K1XYV0_9BACT</name>
<proteinExistence type="predicted"/>
<dbReference type="EMBL" id="AMFJ01036048">
    <property type="protein sequence ID" value="EKD25513.1"/>
    <property type="molecule type" value="Genomic_DNA"/>
</dbReference>
<gene>
    <name evidence="2" type="ORF">ACD_80C00041G0012</name>
</gene>
<dbReference type="AlphaFoldDB" id="K1XYV0"/>
<organism evidence="2">
    <name type="scientific">uncultured bacterium</name>
    <name type="common">gcode 4</name>
    <dbReference type="NCBI Taxonomy" id="1234023"/>
    <lineage>
        <taxon>Bacteria</taxon>
        <taxon>environmental samples</taxon>
    </lineage>
</organism>
<keyword evidence="1" id="KW-0175">Coiled coil</keyword>
<reference evidence="2" key="1">
    <citation type="journal article" date="2012" name="Science">
        <title>Fermentation, hydrogen, and sulfur metabolism in multiple uncultivated bacterial phyla.</title>
        <authorList>
            <person name="Wrighton K.C."/>
            <person name="Thomas B.C."/>
            <person name="Sharon I."/>
            <person name="Miller C.S."/>
            <person name="Castelle C.J."/>
            <person name="VerBerkmoes N.C."/>
            <person name="Wilkins M.J."/>
            <person name="Hettich R.L."/>
            <person name="Lipton M.S."/>
            <person name="Williams K.H."/>
            <person name="Long P.E."/>
            <person name="Banfield J.F."/>
        </authorList>
    </citation>
    <scope>NUCLEOTIDE SEQUENCE [LARGE SCALE GENOMIC DNA]</scope>
</reference>
<evidence type="ECO:0000313" key="2">
    <source>
        <dbReference type="EMBL" id="EKD25513.1"/>
    </source>
</evidence>
<feature type="coiled-coil region" evidence="1">
    <location>
        <begin position="55"/>
        <end position="82"/>
    </location>
</feature>
<evidence type="ECO:0000256" key="1">
    <source>
        <dbReference type="SAM" id="Coils"/>
    </source>
</evidence>
<protein>
    <submittedName>
        <fullName evidence="2">Uncharacterized protein</fullName>
    </submittedName>
</protein>
<sequence>MTPPIDWMEVTAENAPKILKTDEFRDLKEEELVILLNAKRHENLLNKPNMTPTDKANMEKSIKFLIDKKMDTEENLKKLEAINYGSNYIEIWGVKRARQNLKVEPNGENIFKHGDEVYFKFDALKEQNKLLDKQGMKLPWKDDFTKALKALPWDFTESNWYTWANILWNILDLPMSGFCGSGGELYNKGIYGYVWSSSENVSTDTWDFGFSEDGGRLGWNDRGYARPVRPVLKSA</sequence>
<accession>K1XYV0</accession>
<comment type="caution">
    <text evidence="2">The sequence shown here is derived from an EMBL/GenBank/DDBJ whole genome shotgun (WGS) entry which is preliminary data.</text>
</comment>